<dbReference type="PRINTS" id="PR00035">
    <property type="entry name" value="HTHGNTR"/>
</dbReference>
<accession>A0AAQ1Z803</accession>
<dbReference type="RefSeq" id="WP_005530963.1">
    <property type="nucleotide sequence ID" value="NZ_BJLD01000012.1"/>
</dbReference>
<dbReference type="Gene3D" id="3.40.1410.10">
    <property type="entry name" value="Chorismate lyase-like"/>
    <property type="match status" value="1"/>
</dbReference>
<name>A0AAQ1Z803_CORST</name>
<dbReference type="SUPFAM" id="SSF64288">
    <property type="entry name" value="Chorismate lyase-like"/>
    <property type="match status" value="1"/>
</dbReference>
<dbReference type="InterPro" id="IPR036388">
    <property type="entry name" value="WH-like_DNA-bd_sf"/>
</dbReference>
<dbReference type="InterPro" id="IPR028978">
    <property type="entry name" value="Chorismate_lyase_/UTRA_dom_sf"/>
</dbReference>
<protein>
    <submittedName>
        <fullName evidence="6">Transcriptional regulator, GntR family protein</fullName>
    </submittedName>
</protein>
<dbReference type="InterPro" id="IPR011663">
    <property type="entry name" value="UTRA"/>
</dbReference>
<dbReference type="InterPro" id="IPR036390">
    <property type="entry name" value="WH_DNA-bd_sf"/>
</dbReference>
<evidence type="ECO:0000256" key="3">
    <source>
        <dbReference type="ARBA" id="ARBA00023163"/>
    </source>
</evidence>
<evidence type="ECO:0000256" key="1">
    <source>
        <dbReference type="ARBA" id="ARBA00023015"/>
    </source>
</evidence>
<dbReference type="GO" id="GO:0003677">
    <property type="term" value="F:DNA binding"/>
    <property type="evidence" value="ECO:0007669"/>
    <property type="project" value="UniProtKB-KW"/>
</dbReference>
<comment type="caution">
    <text evidence="6">The sequence shown here is derived from an EMBL/GenBank/DDBJ whole genome shotgun (WGS) entry which is preliminary data.</text>
</comment>
<keyword evidence="2" id="KW-0238">DNA-binding</keyword>
<dbReference type="SMART" id="SM00345">
    <property type="entry name" value="HTH_GNTR"/>
    <property type="match status" value="1"/>
</dbReference>
<dbReference type="SUPFAM" id="SSF46785">
    <property type="entry name" value="Winged helix' DNA-binding domain"/>
    <property type="match status" value="1"/>
</dbReference>
<feature type="domain" description="HTH gntR-type" evidence="5">
    <location>
        <begin position="8"/>
        <end position="78"/>
    </location>
</feature>
<dbReference type="PANTHER" id="PTHR44846:SF1">
    <property type="entry name" value="MANNOSYL-D-GLYCERATE TRANSPORT_METABOLISM SYSTEM REPRESSOR MNGR-RELATED"/>
    <property type="match status" value="1"/>
</dbReference>
<keyword evidence="3" id="KW-0804">Transcription</keyword>
<evidence type="ECO:0000259" key="5">
    <source>
        <dbReference type="PROSITE" id="PS50949"/>
    </source>
</evidence>
<dbReference type="EMBL" id="BJLD01000012">
    <property type="protein sequence ID" value="GEA44633.1"/>
    <property type="molecule type" value="Genomic_DNA"/>
</dbReference>
<feature type="compositionally biased region" description="Polar residues" evidence="4">
    <location>
        <begin position="249"/>
        <end position="258"/>
    </location>
</feature>
<proteinExistence type="predicted"/>
<dbReference type="PROSITE" id="PS50949">
    <property type="entry name" value="HTH_GNTR"/>
    <property type="match status" value="1"/>
</dbReference>
<dbReference type="PANTHER" id="PTHR44846">
    <property type="entry name" value="MANNOSYL-D-GLYCERATE TRANSPORT/METABOLISM SYSTEM REPRESSOR MNGR-RELATED"/>
    <property type="match status" value="1"/>
</dbReference>
<feature type="region of interest" description="Disordered" evidence="4">
    <location>
        <begin position="239"/>
        <end position="258"/>
    </location>
</feature>
<evidence type="ECO:0000256" key="4">
    <source>
        <dbReference type="SAM" id="MobiDB-lite"/>
    </source>
</evidence>
<dbReference type="InterPro" id="IPR000524">
    <property type="entry name" value="Tscrpt_reg_HTH_GntR"/>
</dbReference>
<dbReference type="Proteomes" id="UP000315234">
    <property type="component" value="Unassembled WGS sequence"/>
</dbReference>
<organism evidence="6 7">
    <name type="scientific">Corynebacterium striatum</name>
    <dbReference type="NCBI Taxonomy" id="43770"/>
    <lineage>
        <taxon>Bacteria</taxon>
        <taxon>Bacillati</taxon>
        <taxon>Actinomycetota</taxon>
        <taxon>Actinomycetes</taxon>
        <taxon>Mycobacteriales</taxon>
        <taxon>Corynebacteriaceae</taxon>
        <taxon>Corynebacterium</taxon>
    </lineage>
</organism>
<dbReference type="AlphaFoldDB" id="A0AAQ1Z803"/>
<dbReference type="GO" id="GO:0003700">
    <property type="term" value="F:DNA-binding transcription factor activity"/>
    <property type="evidence" value="ECO:0007669"/>
    <property type="project" value="InterPro"/>
</dbReference>
<dbReference type="InterPro" id="IPR050679">
    <property type="entry name" value="Bact_HTH_transcr_reg"/>
</dbReference>
<dbReference type="Gene3D" id="1.10.10.10">
    <property type="entry name" value="Winged helix-like DNA-binding domain superfamily/Winged helix DNA-binding domain"/>
    <property type="match status" value="1"/>
</dbReference>
<evidence type="ECO:0000256" key="2">
    <source>
        <dbReference type="ARBA" id="ARBA00023125"/>
    </source>
</evidence>
<dbReference type="SMART" id="SM00866">
    <property type="entry name" value="UTRA"/>
    <property type="match status" value="1"/>
</dbReference>
<reference evidence="6 7" key="1">
    <citation type="submission" date="2019-06" db="EMBL/GenBank/DDBJ databases">
        <title>Draft genome sequence of Corynebacterium striatum NBRC 15291.</title>
        <authorList>
            <person name="Miura T."/>
            <person name="Furukawa M."/>
            <person name="Shimamura M."/>
            <person name="Ohyama Y."/>
            <person name="Yamazoe A."/>
            <person name="Kawasaki H."/>
        </authorList>
    </citation>
    <scope>NUCLEOTIDE SEQUENCE [LARGE SCALE GENOMIC DNA]</scope>
    <source>
        <strain evidence="6 7">NBRC 15291</strain>
    </source>
</reference>
<dbReference type="Pfam" id="PF00392">
    <property type="entry name" value="GntR"/>
    <property type="match status" value="1"/>
</dbReference>
<sequence>MTETTRRRPAYLTIADSLRSRIESKVLKPGERFPTERELVQEFGVARMTVRHALDILQIEGLIDRKRGRTGGTFVRAIPPTLSLTSEHGILQQLTERGFKTRVEVISLDKLEVLSHVAGTLGVEDTALVWELKGVHYVDETPISVTKVTIPVELVPDLDEHELNQPLLPLLETYGLKSVYKRENIIAATARAEEQKLLGVGRSHPMLRFSRIIKAADDTVIAFQEETLRSDVANVEVVLGEDPSHQKNPRTSTSASLS</sequence>
<dbReference type="GO" id="GO:0045892">
    <property type="term" value="P:negative regulation of DNA-templated transcription"/>
    <property type="evidence" value="ECO:0007669"/>
    <property type="project" value="TreeGrafter"/>
</dbReference>
<evidence type="ECO:0000313" key="7">
    <source>
        <dbReference type="Proteomes" id="UP000315234"/>
    </source>
</evidence>
<evidence type="ECO:0000313" key="6">
    <source>
        <dbReference type="EMBL" id="GEA44633.1"/>
    </source>
</evidence>
<dbReference type="Pfam" id="PF07702">
    <property type="entry name" value="UTRA"/>
    <property type="match status" value="1"/>
</dbReference>
<keyword evidence="1" id="KW-0805">Transcription regulation</keyword>
<gene>
    <name evidence="6" type="ORF">Cst04h_28030</name>
</gene>
<dbReference type="CDD" id="cd07377">
    <property type="entry name" value="WHTH_GntR"/>
    <property type="match status" value="1"/>
</dbReference>